<dbReference type="InterPro" id="IPR051781">
    <property type="entry name" value="Metallo-dep_Hydrolase"/>
</dbReference>
<proteinExistence type="predicted"/>
<dbReference type="Gene3D" id="2.30.40.10">
    <property type="entry name" value="Urease, subunit C, domain 1"/>
    <property type="match status" value="1"/>
</dbReference>
<sequence>MQPVNRISCAALALACGLGFALSPSSAQARDVLIVRAGNLFDSKDGVMRGSHDLLIEDGRVVQVARKIDAPPNARVVDLSQYAVLPGLIDAHAHLLMEHPGNEGAGETGIREVVREGDALRALRGAARARSYLEEGFTSVRDLGNSGRFADVALRRAISEGVLPGPRLYVSGPGLAPHGGQLDGIGPGHGDIAAHEYREVAGADDARSAVREGAVQGVDQIKLYANASPNPTSLTVAEMRAAVEEASGMGLTVTAHATSDRAIGAALDAGVRTIEHGRGASAATLARMKREDATFVATEWSRGLIDLQLAQLPESQRPPASRIEGLIAESSGRIAAARSAGVEIAFGSDVYVDFGVPRGEAARLALDSFVEAGMSPAQALRSATFVAGRTVKGADVGELKPGARADLIAVEGDPTKTLSTLADLRCVIIDGQIRSVPGATCSPQTPGAR</sequence>
<keyword evidence="1" id="KW-0732">Signal</keyword>
<dbReference type="Proteomes" id="UP001589896">
    <property type="component" value="Unassembled WGS sequence"/>
</dbReference>
<feature type="signal peptide" evidence="1">
    <location>
        <begin position="1"/>
        <end position="29"/>
    </location>
</feature>
<comment type="caution">
    <text evidence="3">The sequence shown here is derived from an EMBL/GenBank/DDBJ whole genome shotgun (WGS) entry which is preliminary data.</text>
</comment>
<dbReference type="InterPro" id="IPR032466">
    <property type="entry name" value="Metal_Hydrolase"/>
</dbReference>
<dbReference type="Gene3D" id="3.20.20.140">
    <property type="entry name" value="Metal-dependent hydrolases"/>
    <property type="match status" value="1"/>
</dbReference>
<dbReference type="PANTHER" id="PTHR43135">
    <property type="entry name" value="ALPHA-D-RIBOSE 1-METHYLPHOSPHONATE 5-TRIPHOSPHATE DIPHOSPHATASE"/>
    <property type="match status" value="1"/>
</dbReference>
<evidence type="ECO:0000313" key="3">
    <source>
        <dbReference type="EMBL" id="MFC0682596.1"/>
    </source>
</evidence>
<feature type="domain" description="Amidohydrolase-related" evidence="2">
    <location>
        <begin position="84"/>
        <end position="433"/>
    </location>
</feature>
<gene>
    <name evidence="3" type="ORF">ACFFGH_32610</name>
</gene>
<protein>
    <submittedName>
        <fullName evidence="3">Amidohydrolase family protein</fullName>
    </submittedName>
</protein>
<keyword evidence="4" id="KW-1185">Reference proteome</keyword>
<evidence type="ECO:0000313" key="4">
    <source>
        <dbReference type="Proteomes" id="UP001589896"/>
    </source>
</evidence>
<organism evidence="3 4">
    <name type="scientific">Lysobacter korlensis</name>
    <dbReference type="NCBI Taxonomy" id="553636"/>
    <lineage>
        <taxon>Bacteria</taxon>
        <taxon>Pseudomonadati</taxon>
        <taxon>Pseudomonadota</taxon>
        <taxon>Gammaproteobacteria</taxon>
        <taxon>Lysobacterales</taxon>
        <taxon>Lysobacteraceae</taxon>
        <taxon>Lysobacter</taxon>
    </lineage>
</organism>
<dbReference type="SUPFAM" id="SSF51556">
    <property type="entry name" value="Metallo-dependent hydrolases"/>
    <property type="match status" value="1"/>
</dbReference>
<dbReference type="Pfam" id="PF01979">
    <property type="entry name" value="Amidohydro_1"/>
    <property type="match status" value="1"/>
</dbReference>
<dbReference type="PANTHER" id="PTHR43135:SF3">
    <property type="entry name" value="ALPHA-D-RIBOSE 1-METHYLPHOSPHONATE 5-TRIPHOSPHATE DIPHOSPHATASE"/>
    <property type="match status" value="1"/>
</dbReference>
<dbReference type="InterPro" id="IPR011059">
    <property type="entry name" value="Metal-dep_hydrolase_composite"/>
</dbReference>
<dbReference type="RefSeq" id="WP_386676752.1">
    <property type="nucleotide sequence ID" value="NZ_JBHLTG010000015.1"/>
</dbReference>
<reference evidence="3 4" key="1">
    <citation type="submission" date="2024-09" db="EMBL/GenBank/DDBJ databases">
        <authorList>
            <person name="Sun Q."/>
            <person name="Mori K."/>
        </authorList>
    </citation>
    <scope>NUCLEOTIDE SEQUENCE [LARGE SCALE GENOMIC DNA]</scope>
    <source>
        <strain evidence="3 4">KCTC 23076</strain>
    </source>
</reference>
<dbReference type="InterPro" id="IPR006680">
    <property type="entry name" value="Amidohydro-rel"/>
</dbReference>
<name>A0ABV6S035_9GAMM</name>
<dbReference type="SUPFAM" id="SSF51338">
    <property type="entry name" value="Composite domain of metallo-dependent hydrolases"/>
    <property type="match status" value="1"/>
</dbReference>
<accession>A0ABV6S035</accession>
<feature type="chain" id="PRO_5046279582" evidence="1">
    <location>
        <begin position="30"/>
        <end position="449"/>
    </location>
</feature>
<evidence type="ECO:0000256" key="1">
    <source>
        <dbReference type="SAM" id="SignalP"/>
    </source>
</evidence>
<dbReference type="EMBL" id="JBHLTG010000015">
    <property type="protein sequence ID" value="MFC0682596.1"/>
    <property type="molecule type" value="Genomic_DNA"/>
</dbReference>
<evidence type="ECO:0000259" key="2">
    <source>
        <dbReference type="Pfam" id="PF01979"/>
    </source>
</evidence>